<accession>A0A1I3MWK2</accession>
<reference evidence="5" key="1">
    <citation type="submission" date="2016-10" db="EMBL/GenBank/DDBJ databases">
        <authorList>
            <person name="Varghese N."/>
            <person name="Submissions S."/>
        </authorList>
    </citation>
    <scope>NUCLEOTIDE SEQUENCE [LARGE SCALE GENOMIC DNA]</scope>
    <source>
        <strain evidence="5">DSM 22251</strain>
    </source>
</reference>
<feature type="chain" id="PRO_5015349976" description="Putative auto-transporter adhesin head GIN domain-containing protein" evidence="2">
    <location>
        <begin position="21"/>
        <end position="421"/>
    </location>
</feature>
<dbReference type="AlphaFoldDB" id="A0A1I3MWK2"/>
<feature type="compositionally biased region" description="Polar residues" evidence="1">
    <location>
        <begin position="410"/>
        <end position="421"/>
    </location>
</feature>
<proteinExistence type="predicted"/>
<dbReference type="Pfam" id="PF14060">
    <property type="entry name" value="DUF4252"/>
    <property type="match status" value="1"/>
</dbReference>
<feature type="signal peptide" evidence="2">
    <location>
        <begin position="1"/>
        <end position="20"/>
    </location>
</feature>
<sequence length="421" mass="45199">MKKLLLILALTFSYFFQINAQKDKLDQLFEKYQEADGVTSIKIAKPMFNMLNKLNIADDELSQIKPLLSKINSLKILILEKPEATTTVANQNQMQLFQKLQNEIGTSLKNLKYEELITVNSKDNKIKFLSTDAANGILDDLLISINSDGNTVLMMLDGKISMDDVNKLVNEAQNSAPKSSVTTENINSNGVTQVRNVGKFTGISVSSGIKVNFTQGNNQTVVVETNPNLQEYVSTEVENGILVISVKNTGKKNLNFKKLLVTIEAPRLSSLKVNSGSFFTTVNTVNENDFAAEVSSGANLTANLNVKNLTKIDINSGSSMRLDLQTKTLELEGSSGSMATVTGTAENSVVNLSSAASYNGQELISKNSAARASSGSSIKINATESLNAAATSAASIRYSGNPKKVLGGEKTSSGGSVKSIN</sequence>
<evidence type="ECO:0000259" key="3">
    <source>
        <dbReference type="Pfam" id="PF10988"/>
    </source>
</evidence>
<keyword evidence="5" id="KW-1185">Reference proteome</keyword>
<dbReference type="InterPro" id="IPR021255">
    <property type="entry name" value="DUF2807"/>
</dbReference>
<evidence type="ECO:0000256" key="2">
    <source>
        <dbReference type="SAM" id="SignalP"/>
    </source>
</evidence>
<keyword evidence="2" id="KW-0732">Signal</keyword>
<gene>
    <name evidence="4" type="ORF">SAMN05421638_1837</name>
</gene>
<protein>
    <recommendedName>
        <fullName evidence="3">Putative auto-transporter adhesin head GIN domain-containing protein</fullName>
    </recommendedName>
</protein>
<feature type="region of interest" description="Disordered" evidence="1">
    <location>
        <begin position="400"/>
        <end position="421"/>
    </location>
</feature>
<organism evidence="4 5">
    <name type="scientific">Kaistella treverensis</name>
    <dbReference type="NCBI Taxonomy" id="631455"/>
    <lineage>
        <taxon>Bacteria</taxon>
        <taxon>Pseudomonadati</taxon>
        <taxon>Bacteroidota</taxon>
        <taxon>Flavobacteriia</taxon>
        <taxon>Flavobacteriales</taxon>
        <taxon>Weeksellaceae</taxon>
        <taxon>Chryseobacterium group</taxon>
        <taxon>Kaistella</taxon>
    </lineage>
</organism>
<feature type="domain" description="Putative auto-transporter adhesin head GIN" evidence="3">
    <location>
        <begin position="200"/>
        <end position="402"/>
    </location>
</feature>
<evidence type="ECO:0000256" key="1">
    <source>
        <dbReference type="SAM" id="MobiDB-lite"/>
    </source>
</evidence>
<dbReference type="Pfam" id="PF10988">
    <property type="entry name" value="DUF2807"/>
    <property type="match status" value="1"/>
</dbReference>
<dbReference type="RefSeq" id="WP_089820046.1">
    <property type="nucleotide sequence ID" value="NZ_FORQ01000003.1"/>
</dbReference>
<dbReference type="Gene3D" id="2.160.20.120">
    <property type="match status" value="1"/>
</dbReference>
<dbReference type="InterPro" id="IPR025348">
    <property type="entry name" value="DUF4252"/>
</dbReference>
<evidence type="ECO:0000313" key="5">
    <source>
        <dbReference type="Proteomes" id="UP000242560"/>
    </source>
</evidence>
<dbReference type="Proteomes" id="UP000242560">
    <property type="component" value="Unassembled WGS sequence"/>
</dbReference>
<evidence type="ECO:0000313" key="4">
    <source>
        <dbReference type="EMBL" id="SFJ01377.1"/>
    </source>
</evidence>
<dbReference type="EMBL" id="FORQ01000003">
    <property type="protein sequence ID" value="SFJ01377.1"/>
    <property type="molecule type" value="Genomic_DNA"/>
</dbReference>
<name>A0A1I3MWK2_9FLAO</name>